<gene>
    <name evidence="11" type="primary">whiB</name>
    <name evidence="13" type="ORF">Xcel_3459</name>
</gene>
<dbReference type="GO" id="GO:0045892">
    <property type="term" value="P:negative regulation of DNA-templated transcription"/>
    <property type="evidence" value="ECO:0007669"/>
    <property type="project" value="TreeGrafter"/>
</dbReference>
<keyword evidence="10 11" id="KW-0804">Transcription</keyword>
<accession>D1C0Z2</accession>
<evidence type="ECO:0000256" key="6">
    <source>
        <dbReference type="ARBA" id="ARBA00023014"/>
    </source>
</evidence>
<protein>
    <recommendedName>
        <fullName evidence="11">Transcriptional regulator WhiB</fullName>
    </recommendedName>
</protein>
<keyword evidence="8 11" id="KW-0238">DNA-binding</keyword>
<dbReference type="InterPro" id="IPR003482">
    <property type="entry name" value="Whib"/>
</dbReference>
<dbReference type="PROSITE" id="PS51674">
    <property type="entry name" value="4FE4S_WBL"/>
    <property type="match status" value="1"/>
</dbReference>
<feature type="domain" description="4Fe-4S Wbl-type" evidence="12">
    <location>
        <begin position="97"/>
        <end position="154"/>
    </location>
</feature>
<feature type="binding site" evidence="11">
    <location>
        <position position="124"/>
    </location>
    <ligand>
        <name>[4Fe-4S] cluster</name>
        <dbReference type="ChEBI" id="CHEBI:49883"/>
    </ligand>
</feature>
<keyword evidence="14" id="KW-1185">Reference proteome</keyword>
<dbReference type="GO" id="GO:0003677">
    <property type="term" value="F:DNA binding"/>
    <property type="evidence" value="ECO:0007669"/>
    <property type="project" value="UniProtKB-UniRule"/>
</dbReference>
<geneLocation type="plasmid" evidence="13 14">
    <name>pXCEL01</name>
</geneLocation>
<evidence type="ECO:0000313" key="14">
    <source>
        <dbReference type="Proteomes" id="UP000002255"/>
    </source>
</evidence>
<dbReference type="RefSeq" id="WP_012880198.1">
    <property type="nucleotide sequence ID" value="NC_013531.1"/>
</dbReference>
<dbReference type="GO" id="GO:0051539">
    <property type="term" value="F:4 iron, 4 sulfur cluster binding"/>
    <property type="evidence" value="ECO:0007669"/>
    <property type="project" value="UniProtKB-UniRule"/>
</dbReference>
<keyword evidence="3 11" id="KW-0004">4Fe-4S</keyword>
<evidence type="ECO:0000256" key="5">
    <source>
        <dbReference type="ARBA" id="ARBA00023004"/>
    </source>
</evidence>
<keyword evidence="13" id="KW-0614">Plasmid</keyword>
<dbReference type="GO" id="GO:0035731">
    <property type="term" value="F:dinitrosyl-iron complex binding"/>
    <property type="evidence" value="ECO:0007669"/>
    <property type="project" value="UniProtKB-UniRule"/>
</dbReference>
<evidence type="ECO:0000256" key="8">
    <source>
        <dbReference type="ARBA" id="ARBA00023125"/>
    </source>
</evidence>
<dbReference type="KEGG" id="xce:Xcel_3459"/>
<feature type="binding site" evidence="11">
    <location>
        <position position="98"/>
    </location>
    <ligand>
        <name>[4Fe-4S] cluster</name>
        <dbReference type="ChEBI" id="CHEBI:49883"/>
    </ligand>
</feature>
<keyword evidence="11" id="KW-0963">Cytoplasm</keyword>
<dbReference type="GO" id="GO:0047134">
    <property type="term" value="F:protein-disulfide reductase [NAD(P)H] activity"/>
    <property type="evidence" value="ECO:0007669"/>
    <property type="project" value="TreeGrafter"/>
</dbReference>
<dbReference type="EMBL" id="CP001822">
    <property type="protein sequence ID" value="ACZ32458.1"/>
    <property type="molecule type" value="Genomic_DNA"/>
</dbReference>
<dbReference type="AlphaFoldDB" id="D1C0Z2"/>
<dbReference type="PANTHER" id="PTHR38839:SF4">
    <property type="entry name" value="TRANSCRIPTIONAL REGULATOR WHIB"/>
    <property type="match status" value="1"/>
</dbReference>
<comment type="PTM">
    <text evidence="11">Upon Fe-S cluster removal intramolecular disulfide bonds are formed.</text>
</comment>
<comment type="subcellular location">
    <subcellularLocation>
        <location evidence="1 11">Cytoplasm</location>
    </subcellularLocation>
</comment>
<dbReference type="Proteomes" id="UP000002255">
    <property type="component" value="Plasmid pXCEL01"/>
</dbReference>
<dbReference type="GO" id="GO:0046872">
    <property type="term" value="F:metal ion binding"/>
    <property type="evidence" value="ECO:0007669"/>
    <property type="project" value="UniProtKB-KW"/>
</dbReference>
<evidence type="ECO:0000313" key="13">
    <source>
        <dbReference type="EMBL" id="ACZ32458.1"/>
    </source>
</evidence>
<reference evidence="13 14" key="1">
    <citation type="journal article" date="2010" name="Stand. Genomic Sci.">
        <title>Complete genome sequence of Xylanimonas cellulosilytica type strain (XIL07).</title>
        <authorList>
            <person name="Foster B."/>
            <person name="Pukall R."/>
            <person name="Abt B."/>
            <person name="Nolan M."/>
            <person name="Glavina Del Rio T."/>
            <person name="Chen F."/>
            <person name="Lucas S."/>
            <person name="Tice H."/>
            <person name="Pitluck S."/>
            <person name="Cheng J.-F."/>
            <person name="Chertkov O."/>
            <person name="Brettin T."/>
            <person name="Han C."/>
            <person name="Detter J.C."/>
            <person name="Bruce D."/>
            <person name="Goodwin L."/>
            <person name="Ivanova N."/>
            <person name="Mavromatis K."/>
            <person name="Pati A."/>
            <person name="Mikhailova N."/>
            <person name="Chen A."/>
            <person name="Palaniappan K."/>
            <person name="Land M."/>
            <person name="Hauser L."/>
            <person name="Chang Y.-J."/>
            <person name="Jeffries C.D."/>
            <person name="Chain P."/>
            <person name="Rohde M."/>
            <person name="Goeker M."/>
            <person name="Bristow J."/>
            <person name="Eisen J.A."/>
            <person name="Markowitz V."/>
            <person name="Hugenholtz P."/>
            <person name="Kyrpides N.C."/>
            <person name="Klenk H.-P."/>
            <person name="Lapidus A."/>
        </authorList>
    </citation>
    <scope>NUCLEOTIDE SEQUENCE [LARGE SCALE GENOMIC DNA]</scope>
    <source>
        <strain evidence="14">DSM 15894 / CECT 5975 / LMG 20990 / XIL07</strain>
        <plasmid evidence="14">Plasmid pXCEL01</plasmid>
    </source>
</reference>
<keyword evidence="6 11" id="KW-0411">Iron-sulfur</keyword>
<dbReference type="GO" id="GO:0005737">
    <property type="term" value="C:cytoplasm"/>
    <property type="evidence" value="ECO:0007669"/>
    <property type="project" value="UniProtKB-SubCell"/>
</dbReference>
<comment type="similarity">
    <text evidence="2 11">Belongs to the WhiB family.</text>
</comment>
<evidence type="ECO:0000256" key="9">
    <source>
        <dbReference type="ARBA" id="ARBA00023157"/>
    </source>
</evidence>
<dbReference type="HOGENOM" id="CLU_1618369_0_0_11"/>
<name>D1C0Z2_XYLCX</name>
<dbReference type="InterPro" id="IPR034768">
    <property type="entry name" value="4FE4S_WBL"/>
</dbReference>
<evidence type="ECO:0000256" key="3">
    <source>
        <dbReference type="ARBA" id="ARBA00022485"/>
    </source>
</evidence>
<evidence type="ECO:0000256" key="7">
    <source>
        <dbReference type="ARBA" id="ARBA00023015"/>
    </source>
</evidence>
<dbReference type="HAMAP" id="MF_01479">
    <property type="entry name" value="WhiB"/>
    <property type="match status" value="1"/>
</dbReference>
<evidence type="ECO:0000256" key="1">
    <source>
        <dbReference type="ARBA" id="ARBA00004496"/>
    </source>
</evidence>
<comment type="function">
    <text evidence="11">Acts as a transcriptional regulator. Probably redox-responsive. The apo- but not holo-form probably binds DNA.</text>
</comment>
<comment type="PTM">
    <text evidence="11">The Fe-S cluster can be nitrosylated by nitric oxide (NO).</text>
</comment>
<evidence type="ECO:0000256" key="10">
    <source>
        <dbReference type="ARBA" id="ARBA00023163"/>
    </source>
</evidence>
<keyword evidence="4 11" id="KW-0479">Metal-binding</keyword>
<proteinExistence type="inferred from homology"/>
<evidence type="ECO:0000256" key="11">
    <source>
        <dbReference type="HAMAP-Rule" id="MF_01479"/>
    </source>
</evidence>
<feature type="binding site" evidence="11">
    <location>
        <position position="130"/>
    </location>
    <ligand>
        <name>[4Fe-4S] cluster</name>
        <dbReference type="ChEBI" id="CHEBI:49883"/>
    </ligand>
</feature>
<keyword evidence="7 11" id="KW-0805">Transcription regulation</keyword>
<keyword evidence="9 11" id="KW-1015">Disulfide bond</keyword>
<evidence type="ECO:0000256" key="4">
    <source>
        <dbReference type="ARBA" id="ARBA00022723"/>
    </source>
</evidence>
<organism evidence="13 14">
    <name type="scientific">Xylanimonas cellulosilytica (strain DSM 15894 / JCM 12276 / CECT 5975 / KCTC 9989 / LMG 20990 / NBRC 107835 / XIL07)</name>
    <dbReference type="NCBI Taxonomy" id="446471"/>
    <lineage>
        <taxon>Bacteria</taxon>
        <taxon>Bacillati</taxon>
        <taxon>Actinomycetota</taxon>
        <taxon>Actinomycetes</taxon>
        <taxon>Micrococcales</taxon>
        <taxon>Promicromonosporaceae</taxon>
        <taxon>Xylanimonas</taxon>
    </lineage>
</organism>
<keyword evidence="5 11" id="KW-0408">Iron</keyword>
<dbReference type="PANTHER" id="PTHR38839">
    <property type="entry name" value="TRANSCRIPTIONAL REGULATOR WHID-RELATED"/>
    <property type="match status" value="1"/>
</dbReference>
<sequence length="164" mass="17708">MTNTGDVMTAISAPRCLECKRPMRPATADPDHPRWAGATRVGARGLCTTCYGRTRPRTSASARAAGDGGERSNVVRLWPTAWTPLDDLTREEARDALCAQTDPEVFFPEKGGSSRAAKKVCAVCPIRRRCRNVALANPALEGIWGGTTTRERRRLRANTAAAAA</sequence>
<feature type="binding site" evidence="11">
    <location>
        <position position="121"/>
    </location>
    <ligand>
        <name>[4Fe-4S] cluster</name>
        <dbReference type="ChEBI" id="CHEBI:49883"/>
    </ligand>
</feature>
<evidence type="ECO:0000259" key="12">
    <source>
        <dbReference type="PROSITE" id="PS51674"/>
    </source>
</evidence>
<evidence type="ECO:0000256" key="2">
    <source>
        <dbReference type="ARBA" id="ARBA00006597"/>
    </source>
</evidence>
<dbReference type="GO" id="GO:0045454">
    <property type="term" value="P:cell redox homeostasis"/>
    <property type="evidence" value="ECO:0007669"/>
    <property type="project" value="TreeGrafter"/>
</dbReference>
<dbReference type="Pfam" id="PF02467">
    <property type="entry name" value="Whib"/>
    <property type="match status" value="1"/>
</dbReference>
<comment type="cofactor">
    <cofactor evidence="11">
        <name>[4Fe-4S] cluster</name>
        <dbReference type="ChEBI" id="CHEBI:49883"/>
    </cofactor>
    <text evidence="11">Binds 1 [4Fe-4S] cluster per subunit. Following nitrosylation of the [4Fe-4S] cluster binds 1 [4Fe-8(NO)] cluster per subunit.</text>
</comment>